<dbReference type="InterPro" id="IPR050902">
    <property type="entry name" value="ABC_Transporter_SBP"/>
</dbReference>
<dbReference type="GO" id="GO:0071281">
    <property type="term" value="P:cellular response to iron ion"/>
    <property type="evidence" value="ECO:0007669"/>
    <property type="project" value="TreeGrafter"/>
</dbReference>
<accession>A0A2R4WST9</accession>
<evidence type="ECO:0000313" key="3">
    <source>
        <dbReference type="EMBL" id="AWB24617.1"/>
    </source>
</evidence>
<keyword evidence="4" id="KW-1185">Reference proteome</keyword>
<evidence type="ECO:0000259" key="2">
    <source>
        <dbReference type="PROSITE" id="PS50983"/>
    </source>
</evidence>
<evidence type="ECO:0000256" key="1">
    <source>
        <dbReference type="SAM" id="SignalP"/>
    </source>
</evidence>
<feature type="domain" description="Fe/B12 periplasmic-binding" evidence="2">
    <location>
        <begin position="64"/>
        <end position="326"/>
    </location>
</feature>
<feature type="signal peptide" evidence="1">
    <location>
        <begin position="1"/>
        <end position="23"/>
    </location>
</feature>
<name>A0A2R4WST9_9HYPH</name>
<dbReference type="PANTHER" id="PTHR30535">
    <property type="entry name" value="VITAMIN B12-BINDING PROTEIN"/>
    <property type="match status" value="1"/>
</dbReference>
<organism evidence="3 4">
    <name type="scientific">Methylobacterium currus</name>
    <dbReference type="NCBI Taxonomy" id="2051553"/>
    <lineage>
        <taxon>Bacteria</taxon>
        <taxon>Pseudomonadati</taxon>
        <taxon>Pseudomonadota</taxon>
        <taxon>Alphaproteobacteria</taxon>
        <taxon>Hyphomicrobiales</taxon>
        <taxon>Methylobacteriaceae</taxon>
        <taxon>Methylobacterium</taxon>
    </lineage>
</organism>
<dbReference type="Proteomes" id="UP000244755">
    <property type="component" value="Chromosome 1"/>
</dbReference>
<sequence length="360" mass="38628">MRPDRRSLLLGSAALALARPARAAQGLRVQDLRVQDLRDQGLRDQGLRDDAGRVLDRLRTPVARVFPAGPPAAILLYTLAPDLLLGWPRAIRPAEKPYLSARAAELPEVGRLTGRGNTANLEAVLASKPDLILDVGSTAETYRSLADRVQDQTGIPYALLDGRLAAAPATYRSLGRLIGRDAEPLATLSEGILATVRERVARVPEGERPRVYLARGPRGLETARQGSINVEALALMGAVNVAGPGGSLAQVSPEDVVAWAPEVIVALDPAFAAAALQDPLWQATPALAANRLHVSPSLPFGWVDFPPSVNRLLGLWWLGKILYPARFPEDIRAVARDLHGRLYHVTPDDAALDRVLAGAL</sequence>
<dbReference type="InterPro" id="IPR002491">
    <property type="entry name" value="ABC_transptr_periplasmic_BD"/>
</dbReference>
<feature type="chain" id="PRO_5015317591" evidence="1">
    <location>
        <begin position="24"/>
        <end position="360"/>
    </location>
</feature>
<dbReference type="Pfam" id="PF01497">
    <property type="entry name" value="Peripla_BP_2"/>
    <property type="match status" value="1"/>
</dbReference>
<proteinExistence type="predicted"/>
<dbReference type="AlphaFoldDB" id="A0A2R4WST9"/>
<dbReference type="PANTHER" id="PTHR30535:SF34">
    <property type="entry name" value="MOLYBDATE-BINDING PROTEIN MOLA"/>
    <property type="match status" value="1"/>
</dbReference>
<gene>
    <name evidence="3" type="ORF">DA075_01725</name>
</gene>
<dbReference type="OrthoDB" id="9775594at2"/>
<protein>
    <submittedName>
        <fullName evidence="3">Iron ABC transporter substrate-binding protein</fullName>
    </submittedName>
</protein>
<dbReference type="EMBL" id="CP028843">
    <property type="protein sequence ID" value="AWB24617.1"/>
    <property type="molecule type" value="Genomic_DNA"/>
</dbReference>
<dbReference type="SUPFAM" id="SSF53807">
    <property type="entry name" value="Helical backbone' metal receptor"/>
    <property type="match status" value="1"/>
</dbReference>
<keyword evidence="1" id="KW-0732">Signal</keyword>
<dbReference type="KEGG" id="mee:DA075_01725"/>
<dbReference type="PROSITE" id="PS50983">
    <property type="entry name" value="FE_B12_PBP"/>
    <property type="match status" value="1"/>
</dbReference>
<dbReference type="Gene3D" id="3.40.50.1980">
    <property type="entry name" value="Nitrogenase molybdenum iron protein domain"/>
    <property type="match status" value="2"/>
</dbReference>
<dbReference type="Gene3D" id="1.20.58.2180">
    <property type="match status" value="1"/>
</dbReference>
<evidence type="ECO:0000313" key="4">
    <source>
        <dbReference type="Proteomes" id="UP000244755"/>
    </source>
</evidence>
<reference evidence="3 4" key="1">
    <citation type="submission" date="2018-04" db="EMBL/GenBank/DDBJ databases">
        <title>Methylobacterium sp. PR1016A genome.</title>
        <authorList>
            <person name="Park W."/>
        </authorList>
    </citation>
    <scope>NUCLEOTIDE SEQUENCE [LARGE SCALE GENOMIC DNA]</scope>
    <source>
        <strain evidence="3 4">PR1016A</strain>
    </source>
</reference>